<evidence type="ECO:0000313" key="7">
    <source>
        <dbReference type="Proteomes" id="UP000807306"/>
    </source>
</evidence>
<comment type="caution">
    <text evidence="6">The sequence shown here is derived from an EMBL/GenBank/DDBJ whole genome shotgun (WGS) entry which is preliminary data.</text>
</comment>
<dbReference type="InterPro" id="IPR027484">
    <property type="entry name" value="PInositol-4-P-5-kinase_N"/>
</dbReference>
<dbReference type="PROSITE" id="PS51455">
    <property type="entry name" value="PIPK"/>
    <property type="match status" value="1"/>
</dbReference>
<evidence type="ECO:0000256" key="3">
    <source>
        <dbReference type="PROSITE-ProRule" id="PRU00781"/>
    </source>
</evidence>
<dbReference type="InterPro" id="IPR044769">
    <property type="entry name" value="PIKfyve_PIPKc"/>
</dbReference>
<evidence type="ECO:0000256" key="2">
    <source>
        <dbReference type="ARBA" id="ARBA00022840"/>
    </source>
</evidence>
<dbReference type="CDD" id="cd17300">
    <property type="entry name" value="PIPKc_PIKfyve"/>
    <property type="match status" value="1"/>
</dbReference>
<feature type="region of interest" description="Disordered" evidence="4">
    <location>
        <begin position="1061"/>
        <end position="1081"/>
    </location>
</feature>
<feature type="region of interest" description="Disordered" evidence="4">
    <location>
        <begin position="800"/>
        <end position="822"/>
    </location>
</feature>
<sequence length="1709" mass="187669">MSTQKPLPELPKVLDLSVLSVEARNHRARLIQHFLSDLDEPTIESRRDGWTYVFEEVLDDLSRQLRRGDWLNAIKRGRDLKGAAAVRARAEAEKQIRPPNSRQGSSSGTEEDKENGEASDKSKDAKPLPDKPMPSVPPFQQLQTLASRPTPPQGEPRVSHLVLCLAPHGSRTAVPTEDSGFDVVPANIGCNFAPGAFSLRDPEEGEEGTILYGLDGLQVSLLDTHIRLVGGTFVLKGVNSPLHHQLLFKVLKLAIYTHLSLLLEQHALVDFGVRLKFPRPKLPPPSPSTPTRTSSNDAQKDKEVKLKTRNSIIPSSFTNFFARANLSYRGSQTTPSAGRGSLDHVFFPTSPEEPAAEAPSRKSADTPPEANFGARLRQFSFIGDRRYTFLRGYHNRGASQEQKALPAQPFNNALKRIEDSRSLLSASAGIMFTSPKVLVDLAQKEKERSEDPEKQRAMKLKGDERAALTSLLGWDGKDAEGRGMSGILGFVRQQEITFLYSAHVPSKPSSTKTASTSQVSTLTIANPQPSDHTQTSNFTNTTTDSTLTTATNASNLPAKALKACGKPHWVTYRYFSSESENDALLGDWIVNAVENRDKPCSSQASCTIPAGQHERRFIHDGLRIVVRVSDAILAEERVVLEEHKETDANDNAVNHSPSPTTGSPTTPAPTTPTSPTGISAPTPPSKDEPAVKPMKDHSAISIWESCAICNAKSKGRSMTTGTGLFSFAKYLELLVYSPSIITVTPMCEHTTPPPAPWTTLPTSRLNIIRHFSSTTADVTFSLSTIEDIFELRVPRLQIIRGADKQSPPPTSAGRPSESTPEILDQKKVLRKEIKKWWESVSDHIDKIENVLHSQESPERRQKVLPRLPSVDDAYDVFDDDTLESMVMSTTPTPSSPYPLPPIPPTTPHSPQSRANHNDSYFSTPSSVNTVDTDISATPTVPLNDNSDHLLASLRHNFQRIEQSLYAQLAKTPDNSLNDVRRAFLATGKGTKKRLKAWQDKHLGSSRSKTLGELIAVEPEWWGKTCYAVPGGNFIVRENDWGSIIAHTLSTVDYQREMVNLSSVRGSPPPTSPSPTTPVGTSSSFFSVATGYRLFTSSSKNQPDPDLENVVWNEPEQYSAIISRKEHSRDPTSLLSIHNVLRQKNMPEAPSNGVPPPSSASRFLTLATSSNAATVAPSTGNVTPVAAKSKPNVALNTEAAGGLLRGSDTVDKVDKLLQEIENESTPNPSRPPSRPPSIRSEALSTNGSGFIDTHIRRGKTSSIISTDSHESEATIHKEEGQILPKETLEETLVEKVADLQPEKPLQLTVAVPPSPPSKELPPVVEHDEKSLKPPESVQTMSTSTPLSTPPLPPPASSGFTNTIATSLNTAMRYVIGTEAPSPTSSSPSNANPKRHHGLLIADTSHIDERPHIKYDWTVGKRIRFSCTVYYARQFDILRKKCGIQDIFLKSLSKSANWAAEGGKSKSNFWMTNDDRFLIKTLVNAWNVADLQILIDHAPSYFRYIDATAGKPTVLAKLVGFYTIEVKNLETGAIQSKADLLVMENLFYNRHITKTFDLKGIQGRKVKTHGTATKTFFDGEWIEGQQKTLTLVRPHSKVILREAIKNDADFLAKSNIMDYSLLLGVDEDKKEIACGLVDTIGSYTFAKTIEYKAKLGLQSGNKEVTVIPPAEYQERFVNTLEGYFLACPDKWSKPLDDSKIISDPNSLPSIL</sequence>
<feature type="compositionally biased region" description="Low complexity" evidence="4">
    <location>
        <begin position="656"/>
        <end position="665"/>
    </location>
</feature>
<gene>
    <name evidence="6" type="ORF">CPB83DRAFT_856253</name>
</gene>
<dbReference type="Proteomes" id="UP000807306">
    <property type="component" value="Unassembled WGS sequence"/>
</dbReference>
<dbReference type="PANTHER" id="PTHR45748:SF7">
    <property type="entry name" value="1-PHOSPHATIDYLINOSITOL 3-PHOSPHATE 5-KINASE-RELATED"/>
    <property type="match status" value="1"/>
</dbReference>
<accession>A0A9P6EE96</accession>
<feature type="domain" description="PIPK" evidence="5">
    <location>
        <begin position="1362"/>
        <end position="1682"/>
    </location>
</feature>
<name>A0A9P6EE96_9AGAR</name>
<keyword evidence="3" id="KW-0808">Transferase</keyword>
<dbReference type="GO" id="GO:0010008">
    <property type="term" value="C:endosome membrane"/>
    <property type="evidence" value="ECO:0007669"/>
    <property type="project" value="TreeGrafter"/>
</dbReference>
<feature type="region of interest" description="Disordered" evidence="4">
    <location>
        <begin position="887"/>
        <end position="915"/>
    </location>
</feature>
<feature type="region of interest" description="Disordered" evidence="4">
    <location>
        <begin position="1219"/>
        <end position="1281"/>
    </location>
</feature>
<feature type="region of interest" description="Disordered" evidence="4">
    <location>
        <begin position="1306"/>
        <end position="1356"/>
    </location>
</feature>
<dbReference type="Pfam" id="PF01504">
    <property type="entry name" value="PIP5K"/>
    <property type="match status" value="1"/>
</dbReference>
<dbReference type="SMART" id="SM00330">
    <property type="entry name" value="PIPKc"/>
    <property type="match status" value="1"/>
</dbReference>
<dbReference type="Gene3D" id="3.30.800.10">
    <property type="entry name" value="Phosphatidylinositol Phosphate Kinase II Beta"/>
    <property type="match status" value="1"/>
</dbReference>
<feature type="region of interest" description="Disordered" evidence="4">
    <location>
        <begin position="85"/>
        <end position="139"/>
    </location>
</feature>
<dbReference type="SUPFAM" id="SSF56104">
    <property type="entry name" value="SAICAR synthase-like"/>
    <property type="match status" value="1"/>
</dbReference>
<feature type="compositionally biased region" description="Pro residues" evidence="4">
    <location>
        <begin position="893"/>
        <end position="907"/>
    </location>
</feature>
<dbReference type="PANTHER" id="PTHR45748">
    <property type="entry name" value="1-PHOSPHATIDYLINOSITOL 3-PHOSPHATE 5-KINASE-RELATED"/>
    <property type="match status" value="1"/>
</dbReference>
<dbReference type="GO" id="GO:0000285">
    <property type="term" value="F:1-phosphatidylinositol-3-phosphate 5-kinase activity"/>
    <property type="evidence" value="ECO:0007669"/>
    <property type="project" value="InterPro"/>
</dbReference>
<feature type="compositionally biased region" description="Basic and acidic residues" evidence="4">
    <location>
        <begin position="1266"/>
        <end position="1281"/>
    </location>
</feature>
<protein>
    <recommendedName>
        <fullName evidence="5">PIPK domain-containing protein</fullName>
    </recommendedName>
</protein>
<evidence type="ECO:0000313" key="6">
    <source>
        <dbReference type="EMBL" id="KAF9527482.1"/>
    </source>
</evidence>
<organism evidence="6 7">
    <name type="scientific">Crepidotus variabilis</name>
    <dbReference type="NCBI Taxonomy" id="179855"/>
    <lineage>
        <taxon>Eukaryota</taxon>
        <taxon>Fungi</taxon>
        <taxon>Dikarya</taxon>
        <taxon>Basidiomycota</taxon>
        <taxon>Agaricomycotina</taxon>
        <taxon>Agaricomycetes</taxon>
        <taxon>Agaricomycetidae</taxon>
        <taxon>Agaricales</taxon>
        <taxon>Agaricineae</taxon>
        <taxon>Crepidotaceae</taxon>
        <taxon>Crepidotus</taxon>
    </lineage>
</organism>
<dbReference type="InterPro" id="IPR027483">
    <property type="entry name" value="PInositol-4-P-4/5-kinase_C_sf"/>
</dbReference>
<keyword evidence="7" id="KW-1185">Reference proteome</keyword>
<dbReference type="EMBL" id="MU157861">
    <property type="protein sequence ID" value="KAF9527482.1"/>
    <property type="molecule type" value="Genomic_DNA"/>
</dbReference>
<feature type="region of interest" description="Disordered" evidence="4">
    <location>
        <begin position="643"/>
        <end position="694"/>
    </location>
</feature>
<proteinExistence type="predicted"/>
<dbReference type="InterPro" id="IPR002498">
    <property type="entry name" value="PInositol-4-P-4/5-kinase_core"/>
</dbReference>
<dbReference type="OrthoDB" id="158357at2759"/>
<keyword evidence="3" id="KW-0418">Kinase</keyword>
<evidence type="ECO:0000256" key="1">
    <source>
        <dbReference type="ARBA" id="ARBA00022741"/>
    </source>
</evidence>
<feature type="compositionally biased region" description="Polar residues" evidence="4">
    <location>
        <begin position="98"/>
        <end position="108"/>
    </location>
</feature>
<feature type="compositionally biased region" description="Basic and acidic residues" evidence="4">
    <location>
        <begin position="685"/>
        <end position="694"/>
    </location>
</feature>
<dbReference type="GO" id="GO:0005524">
    <property type="term" value="F:ATP binding"/>
    <property type="evidence" value="ECO:0007669"/>
    <property type="project" value="UniProtKB-UniRule"/>
</dbReference>
<feature type="compositionally biased region" description="Pro residues" evidence="4">
    <location>
        <begin position="1066"/>
        <end position="1075"/>
    </location>
</feature>
<dbReference type="Gene3D" id="3.30.810.10">
    <property type="entry name" value="2-Layer Sandwich"/>
    <property type="match status" value="1"/>
</dbReference>
<evidence type="ECO:0000259" key="5">
    <source>
        <dbReference type="PROSITE" id="PS51455"/>
    </source>
</evidence>
<dbReference type="GO" id="GO:0046854">
    <property type="term" value="P:phosphatidylinositol phosphate biosynthetic process"/>
    <property type="evidence" value="ECO:0007669"/>
    <property type="project" value="TreeGrafter"/>
</dbReference>
<keyword evidence="2 3" id="KW-0067">ATP-binding</keyword>
<keyword evidence="1 3" id="KW-0547">Nucleotide-binding</keyword>
<feature type="region of interest" description="Disordered" evidence="4">
    <location>
        <begin position="279"/>
        <end position="304"/>
    </location>
</feature>
<feature type="region of interest" description="Disordered" evidence="4">
    <location>
        <begin position="347"/>
        <end position="370"/>
    </location>
</feature>
<feature type="compositionally biased region" description="Basic and acidic residues" evidence="4">
    <location>
        <begin position="115"/>
        <end position="129"/>
    </location>
</feature>
<evidence type="ECO:0000256" key="4">
    <source>
        <dbReference type="SAM" id="MobiDB-lite"/>
    </source>
</evidence>
<reference evidence="6" key="1">
    <citation type="submission" date="2020-11" db="EMBL/GenBank/DDBJ databases">
        <authorList>
            <consortium name="DOE Joint Genome Institute"/>
            <person name="Ahrendt S."/>
            <person name="Riley R."/>
            <person name="Andreopoulos W."/>
            <person name="Labutti K."/>
            <person name="Pangilinan J."/>
            <person name="Ruiz-Duenas F.J."/>
            <person name="Barrasa J.M."/>
            <person name="Sanchez-Garcia M."/>
            <person name="Camarero S."/>
            <person name="Miyauchi S."/>
            <person name="Serrano A."/>
            <person name="Linde D."/>
            <person name="Babiker R."/>
            <person name="Drula E."/>
            <person name="Ayuso-Fernandez I."/>
            <person name="Pacheco R."/>
            <person name="Padilla G."/>
            <person name="Ferreira P."/>
            <person name="Barriuso J."/>
            <person name="Kellner H."/>
            <person name="Castanera R."/>
            <person name="Alfaro M."/>
            <person name="Ramirez L."/>
            <person name="Pisabarro A.G."/>
            <person name="Kuo A."/>
            <person name="Tritt A."/>
            <person name="Lipzen A."/>
            <person name="He G."/>
            <person name="Yan M."/>
            <person name="Ng V."/>
            <person name="Cullen D."/>
            <person name="Martin F."/>
            <person name="Rosso M.-N."/>
            <person name="Henrissat B."/>
            <person name="Hibbett D."/>
            <person name="Martinez A.T."/>
            <person name="Grigoriev I.V."/>
        </authorList>
    </citation>
    <scope>NUCLEOTIDE SEQUENCE</scope>
    <source>
        <strain evidence="6">CBS 506.95</strain>
    </source>
</reference>